<name>A0A0D7A554_9AGAR</name>
<dbReference type="SMART" id="SM00717">
    <property type="entry name" value="SANT"/>
    <property type="match status" value="4"/>
</dbReference>
<keyword evidence="2" id="KW-0238">DNA-binding</keyword>
<evidence type="ECO:0000259" key="5">
    <source>
        <dbReference type="PROSITE" id="PS50090"/>
    </source>
</evidence>
<gene>
    <name evidence="7" type="ORF">FISHEDRAFT_48202</name>
</gene>
<dbReference type="PROSITE" id="PS51294">
    <property type="entry name" value="HTH_MYB"/>
    <property type="match status" value="2"/>
</dbReference>
<feature type="domain" description="Myb-like" evidence="5">
    <location>
        <begin position="45"/>
        <end position="93"/>
    </location>
</feature>
<evidence type="ECO:0000256" key="3">
    <source>
        <dbReference type="ARBA" id="ARBA00023163"/>
    </source>
</evidence>
<reference evidence="7 8" key="1">
    <citation type="journal article" date="2015" name="Fungal Genet. Biol.">
        <title>Evolution of novel wood decay mechanisms in Agaricales revealed by the genome sequences of Fistulina hepatica and Cylindrobasidium torrendii.</title>
        <authorList>
            <person name="Floudas D."/>
            <person name="Held B.W."/>
            <person name="Riley R."/>
            <person name="Nagy L.G."/>
            <person name="Koehler G."/>
            <person name="Ransdell A.S."/>
            <person name="Younus H."/>
            <person name="Chow J."/>
            <person name="Chiniquy J."/>
            <person name="Lipzen A."/>
            <person name="Tritt A."/>
            <person name="Sun H."/>
            <person name="Haridas S."/>
            <person name="LaButti K."/>
            <person name="Ohm R.A."/>
            <person name="Kues U."/>
            <person name="Blanchette R.A."/>
            <person name="Grigoriev I.V."/>
            <person name="Minto R.E."/>
            <person name="Hibbett D.S."/>
        </authorList>
    </citation>
    <scope>NUCLEOTIDE SEQUENCE [LARGE SCALE GENOMIC DNA]</scope>
    <source>
        <strain evidence="7 8">ATCC 64428</strain>
    </source>
</reference>
<protein>
    <recommendedName>
        <fullName evidence="9">Homeodomain-like protein</fullName>
    </recommendedName>
</protein>
<evidence type="ECO:0000313" key="7">
    <source>
        <dbReference type="EMBL" id="KIY45835.1"/>
    </source>
</evidence>
<dbReference type="CDD" id="cd00167">
    <property type="entry name" value="SANT"/>
    <property type="match status" value="2"/>
</dbReference>
<sequence length="271" mass="31237">RTTPTGTAYNSEDFDWVAISEKLYETTRIKRSPQECLFTWSTQIHRTVNESTWTEDETERVQQLAEAQRSATGSVDWVKVAQDLGTDRVPSDCMAHAVQRERFVFSDAADLALANVVATYGTDNWAAVARLVSEDATAFQCYGRYWRTSNKLSHDRWTEDEDLRLAEAVQAFGNSWIEVAKVMPGRSHEQVRDRWAVRRLRTSANWSEEEDKRLKEAVRLYGRKWKQVSAYVGNSRTANMVRLCARRACFPMLIHIFLVSSALRKSTCWRP</sequence>
<dbReference type="GO" id="GO:0042795">
    <property type="term" value="P:snRNA transcription by RNA polymerase II"/>
    <property type="evidence" value="ECO:0007669"/>
    <property type="project" value="TreeGrafter"/>
</dbReference>
<dbReference type="SUPFAM" id="SSF46689">
    <property type="entry name" value="Homeodomain-like"/>
    <property type="match status" value="2"/>
</dbReference>
<keyword evidence="8" id="KW-1185">Reference proteome</keyword>
<organism evidence="7 8">
    <name type="scientific">Fistulina hepatica ATCC 64428</name>
    <dbReference type="NCBI Taxonomy" id="1128425"/>
    <lineage>
        <taxon>Eukaryota</taxon>
        <taxon>Fungi</taxon>
        <taxon>Dikarya</taxon>
        <taxon>Basidiomycota</taxon>
        <taxon>Agaricomycotina</taxon>
        <taxon>Agaricomycetes</taxon>
        <taxon>Agaricomycetidae</taxon>
        <taxon>Agaricales</taxon>
        <taxon>Fistulinaceae</taxon>
        <taxon>Fistulina</taxon>
    </lineage>
</organism>
<dbReference type="OrthoDB" id="2143914at2759"/>
<dbReference type="PANTHER" id="PTHR46621:SF1">
    <property type="entry name" value="SNRNA-ACTIVATING PROTEIN COMPLEX SUBUNIT 4"/>
    <property type="match status" value="1"/>
</dbReference>
<dbReference type="GO" id="GO:0000978">
    <property type="term" value="F:RNA polymerase II cis-regulatory region sequence-specific DNA binding"/>
    <property type="evidence" value="ECO:0007669"/>
    <property type="project" value="TreeGrafter"/>
</dbReference>
<feature type="non-terminal residue" evidence="7">
    <location>
        <position position="1"/>
    </location>
</feature>
<dbReference type="InterPro" id="IPR001005">
    <property type="entry name" value="SANT/Myb"/>
</dbReference>
<keyword evidence="1" id="KW-0805">Transcription regulation</keyword>
<feature type="domain" description="HTH myb-type" evidence="6">
    <location>
        <begin position="149"/>
        <end position="203"/>
    </location>
</feature>
<dbReference type="AlphaFoldDB" id="A0A0D7A554"/>
<dbReference type="PANTHER" id="PTHR46621">
    <property type="entry name" value="SNRNA-ACTIVATING PROTEIN COMPLEX SUBUNIT 4"/>
    <property type="match status" value="1"/>
</dbReference>
<evidence type="ECO:0000256" key="1">
    <source>
        <dbReference type="ARBA" id="ARBA00023015"/>
    </source>
</evidence>
<feature type="domain" description="Myb-like" evidence="5">
    <location>
        <begin position="149"/>
        <end position="195"/>
    </location>
</feature>
<evidence type="ECO:0000259" key="6">
    <source>
        <dbReference type="PROSITE" id="PS51294"/>
    </source>
</evidence>
<keyword evidence="4" id="KW-0539">Nucleus</keyword>
<evidence type="ECO:0000256" key="4">
    <source>
        <dbReference type="ARBA" id="ARBA00023242"/>
    </source>
</evidence>
<dbReference type="EMBL" id="KN882045">
    <property type="protein sequence ID" value="KIY45835.1"/>
    <property type="molecule type" value="Genomic_DNA"/>
</dbReference>
<dbReference type="InterPro" id="IPR009057">
    <property type="entry name" value="Homeodomain-like_sf"/>
</dbReference>
<evidence type="ECO:0000313" key="8">
    <source>
        <dbReference type="Proteomes" id="UP000054144"/>
    </source>
</evidence>
<dbReference type="InterPro" id="IPR051575">
    <property type="entry name" value="Myb-like_DNA-bd"/>
</dbReference>
<accession>A0A0D7A554</accession>
<dbReference type="Pfam" id="PF00249">
    <property type="entry name" value="Myb_DNA-binding"/>
    <property type="match status" value="2"/>
</dbReference>
<evidence type="ECO:0008006" key="9">
    <source>
        <dbReference type="Google" id="ProtNLM"/>
    </source>
</evidence>
<feature type="domain" description="Myb-like" evidence="5">
    <location>
        <begin position="198"/>
        <end position="242"/>
    </location>
</feature>
<dbReference type="GO" id="GO:0042796">
    <property type="term" value="P:snRNA transcription by RNA polymerase III"/>
    <property type="evidence" value="ECO:0007669"/>
    <property type="project" value="TreeGrafter"/>
</dbReference>
<dbReference type="PROSITE" id="PS50090">
    <property type="entry name" value="MYB_LIKE"/>
    <property type="match status" value="3"/>
</dbReference>
<dbReference type="InterPro" id="IPR017930">
    <property type="entry name" value="Myb_dom"/>
</dbReference>
<dbReference type="Proteomes" id="UP000054144">
    <property type="component" value="Unassembled WGS sequence"/>
</dbReference>
<evidence type="ECO:0000256" key="2">
    <source>
        <dbReference type="ARBA" id="ARBA00023125"/>
    </source>
</evidence>
<dbReference type="GO" id="GO:0019185">
    <property type="term" value="C:snRNA-activating protein complex"/>
    <property type="evidence" value="ECO:0007669"/>
    <property type="project" value="TreeGrafter"/>
</dbReference>
<keyword evidence="3" id="KW-0804">Transcription</keyword>
<feature type="domain" description="HTH myb-type" evidence="6">
    <location>
        <begin position="205"/>
        <end position="242"/>
    </location>
</feature>
<dbReference type="Gene3D" id="1.10.10.60">
    <property type="entry name" value="Homeodomain-like"/>
    <property type="match status" value="4"/>
</dbReference>
<proteinExistence type="predicted"/>
<dbReference type="GO" id="GO:0001006">
    <property type="term" value="F:RNA polymerase III type 3 promoter sequence-specific DNA binding"/>
    <property type="evidence" value="ECO:0007669"/>
    <property type="project" value="TreeGrafter"/>
</dbReference>